<name>A0ABT3HYL6_9FLAO</name>
<protein>
    <submittedName>
        <fullName evidence="1">Uncharacterized protein</fullName>
    </submittedName>
</protein>
<proteinExistence type="predicted"/>
<dbReference type="RefSeq" id="WP_264750080.1">
    <property type="nucleotide sequence ID" value="NZ_JAPDHW010000006.1"/>
</dbReference>
<evidence type="ECO:0000313" key="2">
    <source>
        <dbReference type="Proteomes" id="UP001163731"/>
    </source>
</evidence>
<keyword evidence="2" id="KW-1185">Reference proteome</keyword>
<comment type="caution">
    <text evidence="1">The sequence shown here is derived from an EMBL/GenBank/DDBJ whole genome shotgun (WGS) entry which is preliminary data.</text>
</comment>
<accession>A0ABT3HYL6</accession>
<gene>
    <name evidence="1" type="ORF">OMO38_10230</name>
</gene>
<dbReference type="Proteomes" id="UP001163731">
    <property type="component" value="Unassembled WGS sequence"/>
</dbReference>
<reference evidence="1" key="1">
    <citation type="submission" date="2022-10" db="EMBL/GenBank/DDBJ databases">
        <title>Chryseobacterium babae sp. nov. isolated from the gut of the beetle Oryctes rhinoceros, and Chryseobacterium kimseyorum sp. nov., isolated from a stick insect rearing cage.</title>
        <authorList>
            <person name="Shelomi M."/>
            <person name="Han C.-J."/>
            <person name="Chen W.-M."/>
            <person name="Chen H.-K."/>
            <person name="Liaw S.-J."/>
            <person name="Muhle E."/>
            <person name="Clermont D."/>
        </authorList>
    </citation>
    <scope>NUCLEOTIDE SEQUENCE</scope>
    <source>
        <strain evidence="1">09-1422</strain>
    </source>
</reference>
<sequence>MSELRNTVFQYFQTDDIPTEAQFQYTWSAIRFKDEKVSISDVSLLEQALQNKLGNSHANDVNAHTSYLAKLDASNLNYEQTQAWRMALGVGDIPDNVALVDEGASPEVYNKEQIVAMSMMIADFVTAGKIRADKIEALGLTDLIQASETSLSAFVANSANYEFQQNDFIAIPVNGNFSLFMFKGGAKNVAGNYLPTGLTNITIAMVEGLQSALNGKLDKPSADGNYFVNRASGTASFKAINPGVGYLLFWNGSEFKNSSIYRDPAGIKFGFGTDSPTEQLHLTARARMSALVLEDNAETLPQQVTYNNRNFYGTDATGSKRKFQYADYQDWLKTAQGMSIEQSLALAQVLNGGLGSAGEMSVNLIAPPIIQNQYDSVEYILLKGANLNLNQLSMGIQILASDKTTVVATIPNNQIQLNASGLDLIFYYNFYNFPEGQYFIKLTSGVKVYIASLDLRIVQSVTPVNLNALTWDILYAGGANPNPNDVALGGNFSVDTPFGAAQPIPKVNFKSSEIFAEGEDFLIELTINFSQKNWQHDYEHSFIGLGYSDTVNSVAMNSLVSFDFWSPADGPYVYINVEGVTILILTVPAPLVVTFIKTGNVFRTIIGGYNTSKTLSNNEGYSIFAQFVARPGSQIVSTSITKAYKL</sequence>
<evidence type="ECO:0000313" key="1">
    <source>
        <dbReference type="EMBL" id="MCW3168898.1"/>
    </source>
</evidence>
<organism evidence="1 2">
    <name type="scientific">Chryseobacterium kimseyorum</name>
    <dbReference type="NCBI Taxonomy" id="2984028"/>
    <lineage>
        <taxon>Bacteria</taxon>
        <taxon>Pseudomonadati</taxon>
        <taxon>Bacteroidota</taxon>
        <taxon>Flavobacteriia</taxon>
        <taxon>Flavobacteriales</taxon>
        <taxon>Weeksellaceae</taxon>
        <taxon>Chryseobacterium group</taxon>
        <taxon>Chryseobacterium</taxon>
    </lineage>
</organism>
<dbReference type="EMBL" id="JAPDHW010000006">
    <property type="protein sequence ID" value="MCW3168898.1"/>
    <property type="molecule type" value="Genomic_DNA"/>
</dbReference>